<evidence type="ECO:0000256" key="5">
    <source>
        <dbReference type="ARBA" id="ARBA00018512"/>
    </source>
</evidence>
<feature type="transmembrane region" description="Helical" evidence="14">
    <location>
        <begin position="139"/>
        <end position="157"/>
    </location>
</feature>
<keyword evidence="11 14" id="KW-0472">Membrane</keyword>
<dbReference type="GO" id="GO:0106073">
    <property type="term" value="F:dolichyl pyrophosphate Glc2Man9GlcNAc2 alpha-1,2-glucosyltransferase activity"/>
    <property type="evidence" value="ECO:0007669"/>
    <property type="project" value="UniProtKB-UniRule"/>
</dbReference>
<evidence type="ECO:0000256" key="12">
    <source>
        <dbReference type="ARBA" id="ARBA00044727"/>
    </source>
</evidence>
<keyword evidence="9" id="KW-0256">Endoplasmic reticulum</keyword>
<protein>
    <recommendedName>
        <fullName evidence="5 14">Dol-P-Glc:Glc(2)Man(9)GlcNAc(2)-PP-Dol alpha-1,2-glucosyltransferase</fullName>
        <ecNumber evidence="4 14">2.4.1.256</ecNumber>
    </recommendedName>
</protein>
<feature type="transmembrane region" description="Helical" evidence="14">
    <location>
        <begin position="366"/>
        <end position="388"/>
    </location>
</feature>
<feature type="transmembrane region" description="Helical" evidence="14">
    <location>
        <begin position="326"/>
        <end position="345"/>
    </location>
</feature>
<evidence type="ECO:0000256" key="2">
    <source>
        <dbReference type="ARBA" id="ARBA00004922"/>
    </source>
</evidence>
<dbReference type="Pfam" id="PF04922">
    <property type="entry name" value="DIE2_ALG10"/>
    <property type="match status" value="1"/>
</dbReference>
<evidence type="ECO:0000256" key="14">
    <source>
        <dbReference type="PIRNR" id="PIRNR028810"/>
    </source>
</evidence>
<evidence type="ECO:0000256" key="10">
    <source>
        <dbReference type="ARBA" id="ARBA00022989"/>
    </source>
</evidence>
<comment type="function">
    <text evidence="12">Dol-P-Glc:Glc(2)Man(9)GlcNAc(2)-PP-Dol alpha-1,2-glucosyltransferase that operates in the biosynthetic pathway of dolichol-linked oligosaccharides, the glycan precursors employed in protein asparagine (N)-glycosylation. The assembly of dolichol-linked oligosaccharides begins on the cytosolic side of the endoplasmic reticulum membrane and finishes in its lumen. The sequential addition of sugars to dolichol pyrophosphate produces dolichol-linked oligosaccharides containing fourteen sugars, including two GlcNAcs, nine mannoses and three glucoses. Once assembled, the oligosaccharide is transferred from the lipid to nascent proteins by oligosaccharyltransferases. In the lumen of the endoplasmic reticulum, adds the third and last glucose residue from dolichyl phosphate glucose (Dol-P-Glc) onto the lipid-linked oligosaccharide intermediate Glc(2)Man(9)GlcNAc(2)-PP-Dol to produce Glc(3)Man(9)GlcNAc(2)-PP-Dol.</text>
</comment>
<keyword evidence="16" id="KW-1185">Reference proteome</keyword>
<feature type="transmembrane region" description="Helical" evidence="14">
    <location>
        <begin position="299"/>
        <end position="320"/>
    </location>
</feature>
<keyword evidence="8 14" id="KW-0812">Transmembrane</keyword>
<evidence type="ECO:0000256" key="6">
    <source>
        <dbReference type="ARBA" id="ARBA00022676"/>
    </source>
</evidence>
<feature type="transmembrane region" description="Helical" evidence="14">
    <location>
        <begin position="89"/>
        <end position="109"/>
    </location>
</feature>
<evidence type="ECO:0000256" key="8">
    <source>
        <dbReference type="ARBA" id="ARBA00022692"/>
    </source>
</evidence>
<evidence type="ECO:0000256" key="9">
    <source>
        <dbReference type="ARBA" id="ARBA00022824"/>
    </source>
</evidence>
<comment type="caution">
    <text evidence="15">The sequence shown here is derived from an EMBL/GenBank/DDBJ whole genome shotgun (WGS) entry which is preliminary data.</text>
</comment>
<dbReference type="PANTHER" id="PTHR12989:SF10">
    <property type="entry name" value="DOL-P-GLC:GLC(2)MAN(9)GLCNAC(2)-PP-DOL ALPHA-1,2-GLUCOSYLTRANSFERASE-RELATED"/>
    <property type="match status" value="1"/>
</dbReference>
<dbReference type="OrthoDB" id="4769at2759"/>
<sequence>MFRVKYSNVCLFGALGTFAIISKIIFDKIYLTSKIIVDEEFHLPLGEAYCKYEFDKVIASLWHPKVTTFPGLYLVSSLLLGTVNLCSVYWLRLISLLFSFINILLFYCLQNMNNEPSWKNIFSAINLGLLPPLYFFSHLYYTDVASLTMILLLFILSQRGNHYLASIFGICAVLFRQTNIIWVGMVFGSFILKELNAINQKKPRRVSQGVTFKEALQFFKGDLWITLRRASLNFWLNATSYGSLLIFFLVFVYLNGSIVVVASSLVIIHFNTLVHPYMLADNRHYVFYIWNRFYGKYFLFRYLMVPIYLFSLFVIISKLWNKRDVTFLLFFIPCTSIVLITQRLLEFRYFFVPYVLFRTQLTNITLQSLLYEFLTYLLLNICTFYLFFTKTIEWDDFDYPQRLIW</sequence>
<comment type="caution">
    <text evidence="14">Lacks conserved residue(s) required for the propagation of feature annotation.</text>
</comment>
<evidence type="ECO:0000313" key="16">
    <source>
        <dbReference type="Proteomes" id="UP000292052"/>
    </source>
</evidence>
<evidence type="ECO:0000256" key="11">
    <source>
        <dbReference type="ARBA" id="ARBA00023136"/>
    </source>
</evidence>
<dbReference type="GO" id="GO:0006488">
    <property type="term" value="P:dolichol-linked oligosaccharide biosynthetic process"/>
    <property type="evidence" value="ECO:0007669"/>
    <property type="project" value="UniProtKB-UniRule"/>
</dbReference>
<name>A0A482VCM5_ASBVE</name>
<dbReference type="AlphaFoldDB" id="A0A482VCM5"/>
<feature type="transmembrane region" description="Helical" evidence="14">
    <location>
        <begin position="163"/>
        <end position="192"/>
    </location>
</feature>
<gene>
    <name evidence="15" type="ORF">BDFB_000118</name>
</gene>
<feature type="transmembrane region" description="Helical" evidence="14">
    <location>
        <begin position="234"/>
        <end position="254"/>
    </location>
</feature>
<keyword evidence="7 15" id="KW-0808">Transferase</keyword>
<comment type="similarity">
    <text evidence="3 14">Belongs to the ALG10 glucosyltransferase family.</text>
</comment>
<organism evidence="15 16">
    <name type="scientific">Asbolus verrucosus</name>
    <name type="common">Desert ironclad beetle</name>
    <dbReference type="NCBI Taxonomy" id="1661398"/>
    <lineage>
        <taxon>Eukaryota</taxon>
        <taxon>Metazoa</taxon>
        <taxon>Ecdysozoa</taxon>
        <taxon>Arthropoda</taxon>
        <taxon>Hexapoda</taxon>
        <taxon>Insecta</taxon>
        <taxon>Pterygota</taxon>
        <taxon>Neoptera</taxon>
        <taxon>Endopterygota</taxon>
        <taxon>Coleoptera</taxon>
        <taxon>Polyphaga</taxon>
        <taxon>Cucujiformia</taxon>
        <taxon>Tenebrionidae</taxon>
        <taxon>Pimeliinae</taxon>
        <taxon>Asbolus</taxon>
    </lineage>
</organism>
<evidence type="ECO:0000256" key="7">
    <source>
        <dbReference type="ARBA" id="ARBA00022679"/>
    </source>
</evidence>
<accession>A0A482VCM5</accession>
<feature type="transmembrane region" description="Helical" evidence="14">
    <location>
        <begin position="6"/>
        <end position="26"/>
    </location>
</feature>
<dbReference type="PIRSF" id="PIRSF028810">
    <property type="entry name" value="Alpha1_2_glucosyltferase_Alg10"/>
    <property type="match status" value="1"/>
</dbReference>
<proteinExistence type="inferred from homology"/>
<dbReference type="EC" id="2.4.1.256" evidence="4 14"/>
<comment type="pathway">
    <text evidence="2">Protein modification; protein glycosylation.</text>
</comment>
<dbReference type="STRING" id="1661398.A0A482VCM5"/>
<evidence type="ECO:0000256" key="4">
    <source>
        <dbReference type="ARBA" id="ARBA00011967"/>
    </source>
</evidence>
<evidence type="ECO:0000256" key="3">
    <source>
        <dbReference type="ARBA" id="ARBA00010600"/>
    </source>
</evidence>
<keyword evidence="10 14" id="KW-1133">Transmembrane helix</keyword>
<dbReference type="Proteomes" id="UP000292052">
    <property type="component" value="Unassembled WGS sequence"/>
</dbReference>
<keyword evidence="6 14" id="KW-0328">Glycosyltransferase</keyword>
<evidence type="ECO:0000256" key="1">
    <source>
        <dbReference type="ARBA" id="ARBA00004477"/>
    </source>
</evidence>
<feature type="transmembrane region" description="Helical" evidence="14">
    <location>
        <begin position="66"/>
        <end position="83"/>
    </location>
</feature>
<feature type="transmembrane region" description="Helical" evidence="14">
    <location>
        <begin position="260"/>
        <end position="279"/>
    </location>
</feature>
<evidence type="ECO:0000313" key="15">
    <source>
        <dbReference type="EMBL" id="RZB41092.1"/>
    </source>
</evidence>
<reference evidence="15 16" key="1">
    <citation type="submission" date="2017-03" db="EMBL/GenBank/DDBJ databases">
        <title>Genome of the blue death feigning beetle - Asbolus verrucosus.</title>
        <authorList>
            <person name="Rider S.D."/>
        </authorList>
    </citation>
    <scope>NUCLEOTIDE SEQUENCE [LARGE SCALE GENOMIC DNA]</scope>
    <source>
        <strain evidence="15">Butters</strain>
        <tissue evidence="15">Head and leg muscle</tissue>
    </source>
</reference>
<dbReference type="EMBL" id="QDEB01113794">
    <property type="protein sequence ID" value="RZB41092.1"/>
    <property type="molecule type" value="Genomic_DNA"/>
</dbReference>
<dbReference type="PANTHER" id="PTHR12989">
    <property type="entry name" value="ALPHA-1,2-GLUCOSYLTRANSFERASE ALG10"/>
    <property type="match status" value="1"/>
</dbReference>
<comment type="catalytic activity">
    <reaction evidence="13">
        <text>an alpha-D-Glc-(1-&gt;3)-alpha-D-Glc-(1-&gt;3)-alpha-D-Man-(1-&gt;2)-alpha-D-Man-(1-&gt;2)-alpha-D-Man-(1-&gt;3)-[alpha-D-Man-(1-&gt;2)-alpha-D-Man-(1-&gt;3)-[alpha-D-Man-(1-&gt;2)-alpha-D-Man-(1-&gt;6)]-alpha-D-Man-(1-&gt;6)]-beta-D-Man-(1-&gt;4)-beta-D-GlcNAc-(1-&gt;4)-alpha-D-GlcNAc-diphospho-di-trans,poly-cis-dolichol + a di-trans,poly-cis-dolichyl beta-D-glucosyl phosphate = a alpha-D-Glc-(1-&gt;2)-alpha-D-Glc-(1-&gt;3)-alpha-D-Glc-(1-&gt;3)-alpha-D-Man-(1-&gt;2)-alpha-D-Man-(1-&gt;2)-alpha-D-Man-(1-&gt;3)-[alpha-D-Man-(1-&gt;2)-alpha-D-Man-(1-&gt;3)-[alpha-D-Man-(1-&gt;2)-alpha-D-Man-(1-&gt;6)]-alpha-D-Man-(1-&gt;6)]-beta-D-Man-(1-&gt;4)-beta-D-GlcNAc-(1-&gt;4)-alpha-D-GlcNAc-diphospho-di-trans,poly-cis-dolichol + a di-trans,poly-cis-dolichyl phosphate + H(+)</text>
        <dbReference type="Rhea" id="RHEA:29543"/>
        <dbReference type="Rhea" id="RHEA-COMP:19498"/>
        <dbReference type="Rhea" id="RHEA-COMP:19502"/>
        <dbReference type="Rhea" id="RHEA-COMP:19512"/>
        <dbReference type="Rhea" id="RHEA-COMP:19522"/>
        <dbReference type="ChEBI" id="CHEBI:15378"/>
        <dbReference type="ChEBI" id="CHEBI:57525"/>
        <dbReference type="ChEBI" id="CHEBI:57683"/>
        <dbReference type="ChEBI" id="CHEBI:132522"/>
        <dbReference type="ChEBI" id="CHEBI:132523"/>
        <dbReference type="EC" id="2.4.1.256"/>
    </reaction>
    <physiologicalReaction direction="left-to-right" evidence="13">
        <dbReference type="Rhea" id="RHEA:29544"/>
    </physiologicalReaction>
</comment>
<dbReference type="InterPro" id="IPR016900">
    <property type="entry name" value="Alg10"/>
</dbReference>
<comment type="subcellular location">
    <subcellularLocation>
        <location evidence="1">Endoplasmic reticulum membrane</location>
        <topology evidence="1">Multi-pass membrane protein</topology>
    </subcellularLocation>
</comment>
<evidence type="ECO:0000256" key="13">
    <source>
        <dbReference type="ARBA" id="ARBA00048064"/>
    </source>
</evidence>
<dbReference type="GO" id="GO:0005789">
    <property type="term" value="C:endoplasmic reticulum membrane"/>
    <property type="evidence" value="ECO:0007669"/>
    <property type="project" value="UniProtKB-SubCell"/>
</dbReference>